<feature type="region of interest" description="Disordered" evidence="1">
    <location>
        <begin position="1"/>
        <end position="29"/>
    </location>
</feature>
<evidence type="ECO:0000313" key="3">
    <source>
        <dbReference type="Proteomes" id="UP001432146"/>
    </source>
</evidence>
<keyword evidence="3" id="KW-1185">Reference proteome</keyword>
<reference evidence="2 3" key="1">
    <citation type="submission" date="2024-05" db="EMBL/GenBank/DDBJ databases">
        <title>The nuclear and mitochondrial genome assemblies of Tetragonisca angustula (Apidae: Meliponini), a tiny yet remarkable pollinator in the Neotropics.</title>
        <authorList>
            <person name="Ferrari R."/>
            <person name="Ricardo P.C."/>
            <person name="Dias F.C."/>
            <person name="Araujo N.S."/>
            <person name="Soares D.O."/>
            <person name="Zhou Q.-S."/>
            <person name="Zhu C.-D."/>
            <person name="Coutinho L."/>
            <person name="Airas M.C."/>
            <person name="Batista T.M."/>
        </authorList>
    </citation>
    <scope>NUCLEOTIDE SEQUENCE [LARGE SCALE GENOMIC DNA]</scope>
    <source>
        <strain evidence="2">ASF017062</strain>
        <tissue evidence="2">Abdomen</tissue>
    </source>
</reference>
<protein>
    <submittedName>
        <fullName evidence="2">Uncharacterized protein</fullName>
    </submittedName>
</protein>
<dbReference type="EMBL" id="JAWNGG020000059">
    <property type="protein sequence ID" value="KAK9304846.1"/>
    <property type="molecule type" value="Genomic_DNA"/>
</dbReference>
<evidence type="ECO:0000313" key="2">
    <source>
        <dbReference type="EMBL" id="KAK9304846.1"/>
    </source>
</evidence>
<name>A0AAW1A541_9HYME</name>
<dbReference type="AlphaFoldDB" id="A0AAW1A541"/>
<proteinExistence type="predicted"/>
<evidence type="ECO:0000256" key="1">
    <source>
        <dbReference type="SAM" id="MobiDB-lite"/>
    </source>
</evidence>
<dbReference type="Proteomes" id="UP001432146">
    <property type="component" value="Unassembled WGS sequence"/>
</dbReference>
<gene>
    <name evidence="2" type="ORF">QLX08_003914</name>
</gene>
<sequence>MQTRKEVASRSNSNVGLSPEPDIASWKSKNQRDTAACRFSLTEVPAMNHNLRSTGSFVSQLLRYPDERISAREFVDPIVSAGPVSPATFSPAERFNFLYSLDDDFTVPLGRRTKIHRWVSDVMLFRAFGK</sequence>
<organism evidence="2 3">
    <name type="scientific">Tetragonisca angustula</name>
    <dbReference type="NCBI Taxonomy" id="166442"/>
    <lineage>
        <taxon>Eukaryota</taxon>
        <taxon>Metazoa</taxon>
        <taxon>Ecdysozoa</taxon>
        <taxon>Arthropoda</taxon>
        <taxon>Hexapoda</taxon>
        <taxon>Insecta</taxon>
        <taxon>Pterygota</taxon>
        <taxon>Neoptera</taxon>
        <taxon>Endopterygota</taxon>
        <taxon>Hymenoptera</taxon>
        <taxon>Apocrita</taxon>
        <taxon>Aculeata</taxon>
        <taxon>Apoidea</taxon>
        <taxon>Anthophila</taxon>
        <taxon>Apidae</taxon>
        <taxon>Tetragonisca</taxon>
    </lineage>
</organism>
<comment type="caution">
    <text evidence="2">The sequence shown here is derived from an EMBL/GenBank/DDBJ whole genome shotgun (WGS) entry which is preliminary data.</text>
</comment>
<accession>A0AAW1A541</accession>